<dbReference type="Proteomes" id="UP001138997">
    <property type="component" value="Unassembled WGS sequence"/>
</dbReference>
<name>A0A9X1NF64_9ACTN</name>
<dbReference type="RefSeq" id="WP_231443290.1">
    <property type="nucleotide sequence ID" value="NZ_JAJOMB010000009.1"/>
</dbReference>
<evidence type="ECO:0000256" key="1">
    <source>
        <dbReference type="SAM" id="Phobius"/>
    </source>
</evidence>
<comment type="caution">
    <text evidence="2">The sequence shown here is derived from an EMBL/GenBank/DDBJ whole genome shotgun (WGS) entry which is preliminary data.</text>
</comment>
<gene>
    <name evidence="2" type="ORF">LR394_17730</name>
</gene>
<keyword evidence="1" id="KW-0472">Membrane</keyword>
<protein>
    <submittedName>
        <fullName evidence="2">Uncharacterized protein</fullName>
    </submittedName>
</protein>
<evidence type="ECO:0000313" key="3">
    <source>
        <dbReference type="Proteomes" id="UP001138997"/>
    </source>
</evidence>
<accession>A0A9X1NF64</accession>
<organism evidence="2 3">
    <name type="scientific">Kineosporia babensis</name>
    <dbReference type="NCBI Taxonomy" id="499548"/>
    <lineage>
        <taxon>Bacteria</taxon>
        <taxon>Bacillati</taxon>
        <taxon>Actinomycetota</taxon>
        <taxon>Actinomycetes</taxon>
        <taxon>Kineosporiales</taxon>
        <taxon>Kineosporiaceae</taxon>
        <taxon>Kineosporia</taxon>
    </lineage>
</organism>
<feature type="transmembrane region" description="Helical" evidence="1">
    <location>
        <begin position="25"/>
        <end position="44"/>
    </location>
</feature>
<feature type="transmembrane region" description="Helical" evidence="1">
    <location>
        <begin position="56"/>
        <end position="77"/>
    </location>
</feature>
<dbReference type="EMBL" id="JAJOMB010000009">
    <property type="protein sequence ID" value="MCD5312749.1"/>
    <property type="molecule type" value="Genomic_DNA"/>
</dbReference>
<keyword evidence="1" id="KW-0812">Transmembrane</keyword>
<evidence type="ECO:0000313" key="2">
    <source>
        <dbReference type="EMBL" id="MCD5312749.1"/>
    </source>
</evidence>
<reference evidence="2" key="1">
    <citation type="submission" date="2021-11" db="EMBL/GenBank/DDBJ databases">
        <title>Streptomyces corallinus and Kineosporia corallina sp. nov., two new coral-derived marine actinobacteria.</title>
        <authorList>
            <person name="Buangrab K."/>
            <person name="Sutthacheep M."/>
            <person name="Yeemin T."/>
            <person name="Harunari E."/>
            <person name="Igarashi Y."/>
            <person name="Sripreechasak P."/>
            <person name="Kanchanasin P."/>
            <person name="Tanasupawat S."/>
            <person name="Phongsopitanun W."/>
        </authorList>
    </citation>
    <scope>NUCLEOTIDE SEQUENCE</scope>
    <source>
        <strain evidence="2">JCM 31032</strain>
    </source>
</reference>
<dbReference type="AlphaFoldDB" id="A0A9X1NF64"/>
<keyword evidence="3" id="KW-1185">Reference proteome</keyword>
<proteinExistence type="predicted"/>
<keyword evidence="1" id="KW-1133">Transmembrane helix</keyword>
<feature type="transmembrane region" description="Helical" evidence="1">
    <location>
        <begin position="89"/>
        <end position="112"/>
    </location>
</feature>
<sequence>MAEALLSEQLRDQLDEVQQRQRRGLALFFWVGVVVFLIGAGSVMRAASGEGQGSAWIGGMIGGVLLLMRSAISYAALRRSGDAALSNATWVMAMLALLAVFATGTIAMTIILL</sequence>